<accession>A0A8R1TVB1</accession>
<dbReference type="EnsemblMetazoa" id="OVOC5215.1">
    <property type="protein sequence ID" value="OVOC5215.1"/>
    <property type="gene ID" value="WBGene00242024"/>
</dbReference>
<organism evidence="2 3">
    <name type="scientific">Onchocerca volvulus</name>
    <dbReference type="NCBI Taxonomy" id="6282"/>
    <lineage>
        <taxon>Eukaryota</taxon>
        <taxon>Metazoa</taxon>
        <taxon>Ecdysozoa</taxon>
        <taxon>Nematoda</taxon>
        <taxon>Chromadorea</taxon>
        <taxon>Rhabditida</taxon>
        <taxon>Spirurina</taxon>
        <taxon>Spiruromorpha</taxon>
        <taxon>Filarioidea</taxon>
        <taxon>Onchocercidae</taxon>
        <taxon>Onchocerca</taxon>
    </lineage>
</organism>
<sequence length="125" mass="13940">MMMVRSNSALSSFFVVVVVVVVVAVSVAATVAEAKGIQQQVTALHTAIDMHTYLHTYRLYTCIPASSRLCYVHCDGDADLIECDTMMTLGMKHLCVIKQHDSNIESLLSCKFLRSSFERLLRKIL</sequence>
<dbReference type="EMBL" id="CMVM020000150">
    <property type="status" value="NOT_ANNOTATED_CDS"/>
    <property type="molecule type" value="Genomic_DNA"/>
</dbReference>
<dbReference type="AlphaFoldDB" id="A0A8R1TVB1"/>
<dbReference type="Proteomes" id="UP000024404">
    <property type="component" value="Unassembled WGS sequence"/>
</dbReference>
<evidence type="ECO:0000256" key="1">
    <source>
        <dbReference type="SAM" id="SignalP"/>
    </source>
</evidence>
<protein>
    <submittedName>
        <fullName evidence="2">Uncharacterized protein</fullName>
    </submittedName>
</protein>
<reference evidence="2" key="2">
    <citation type="submission" date="2022-06" db="UniProtKB">
        <authorList>
            <consortium name="EnsemblMetazoa"/>
        </authorList>
    </citation>
    <scope>IDENTIFICATION</scope>
</reference>
<evidence type="ECO:0000313" key="3">
    <source>
        <dbReference type="Proteomes" id="UP000024404"/>
    </source>
</evidence>
<feature type="chain" id="PRO_5035749971" evidence="1">
    <location>
        <begin position="29"/>
        <end position="125"/>
    </location>
</feature>
<name>A0A8R1TVB1_ONCVO</name>
<proteinExistence type="predicted"/>
<feature type="signal peptide" evidence="1">
    <location>
        <begin position="1"/>
        <end position="28"/>
    </location>
</feature>
<reference evidence="3" key="1">
    <citation type="submission" date="2013-10" db="EMBL/GenBank/DDBJ databases">
        <title>Genome sequencing of Onchocerca volvulus.</title>
        <authorList>
            <person name="Cotton J."/>
            <person name="Tsai J."/>
            <person name="Stanley E."/>
            <person name="Tracey A."/>
            <person name="Holroyd N."/>
            <person name="Lustigman S."/>
            <person name="Berriman M."/>
        </authorList>
    </citation>
    <scope>NUCLEOTIDE SEQUENCE</scope>
</reference>
<evidence type="ECO:0000313" key="2">
    <source>
        <dbReference type="EnsemblMetazoa" id="OVOC5215.1"/>
    </source>
</evidence>
<keyword evidence="1" id="KW-0732">Signal</keyword>
<keyword evidence="3" id="KW-1185">Reference proteome</keyword>